<dbReference type="AlphaFoldDB" id="A0A5F9CL33"/>
<dbReference type="PROSITE" id="PS50878">
    <property type="entry name" value="RT_POL"/>
    <property type="match status" value="1"/>
</dbReference>
<feature type="region of interest" description="Disordered" evidence="2">
    <location>
        <begin position="1"/>
        <end position="92"/>
    </location>
</feature>
<dbReference type="SMR" id="A0A5F9CL33"/>
<proteinExistence type="predicted"/>
<keyword evidence="5" id="KW-1185">Reference proteome</keyword>
<dbReference type="GeneTree" id="ENSGT01150000286925"/>
<dbReference type="InParanoid" id="A0A5F9CL33"/>
<dbReference type="SUPFAM" id="SSF56672">
    <property type="entry name" value="DNA/RNA polymerases"/>
    <property type="match status" value="1"/>
</dbReference>
<reference evidence="4 5" key="1">
    <citation type="journal article" date="2011" name="Nature">
        <title>A high-resolution map of human evolutionary constraint using 29 mammals.</title>
        <authorList>
            <person name="Lindblad-Toh K."/>
            <person name="Garber M."/>
            <person name="Zuk O."/>
            <person name="Lin M.F."/>
            <person name="Parker B.J."/>
            <person name="Washietl S."/>
            <person name="Kheradpour P."/>
            <person name="Ernst J."/>
            <person name="Jordan G."/>
            <person name="Mauceli E."/>
            <person name="Ward L.D."/>
            <person name="Lowe C.B."/>
            <person name="Holloway A.K."/>
            <person name="Clamp M."/>
            <person name="Gnerre S."/>
            <person name="Alfoldi J."/>
            <person name="Beal K."/>
            <person name="Chang J."/>
            <person name="Clawson H."/>
            <person name="Cuff J."/>
            <person name="Di Palma F."/>
            <person name="Fitzgerald S."/>
            <person name="Flicek P."/>
            <person name="Guttman M."/>
            <person name="Hubisz M.J."/>
            <person name="Jaffe D.B."/>
            <person name="Jungreis I."/>
            <person name="Kent W.J."/>
            <person name="Kostka D."/>
            <person name="Lara M."/>
            <person name="Martins A.L."/>
            <person name="Massingham T."/>
            <person name="Moltke I."/>
            <person name="Raney B.J."/>
            <person name="Rasmussen M.D."/>
            <person name="Robinson J."/>
            <person name="Stark A."/>
            <person name="Vilella A.J."/>
            <person name="Wen J."/>
            <person name="Xie X."/>
            <person name="Zody M.C."/>
            <person name="Baldwin J."/>
            <person name="Bloom T."/>
            <person name="Chin C.W."/>
            <person name="Heiman D."/>
            <person name="Nicol R."/>
            <person name="Nusbaum C."/>
            <person name="Young S."/>
            <person name="Wilkinson J."/>
            <person name="Worley K.C."/>
            <person name="Kovar C.L."/>
            <person name="Muzny D.M."/>
            <person name="Gibbs R.A."/>
            <person name="Cree A."/>
            <person name="Dihn H.H."/>
            <person name="Fowler G."/>
            <person name="Jhangiani S."/>
            <person name="Joshi V."/>
            <person name="Lee S."/>
            <person name="Lewis L.R."/>
            <person name="Nazareth L.V."/>
            <person name="Okwuonu G."/>
            <person name="Santibanez J."/>
            <person name="Warren W.C."/>
            <person name="Mardis E.R."/>
            <person name="Weinstock G.M."/>
            <person name="Wilson R.K."/>
            <person name="Delehaunty K."/>
            <person name="Dooling D."/>
            <person name="Fronik C."/>
            <person name="Fulton L."/>
            <person name="Fulton B."/>
            <person name="Graves T."/>
            <person name="Minx P."/>
            <person name="Sodergren E."/>
            <person name="Birney E."/>
            <person name="Margulies E.H."/>
            <person name="Herrero J."/>
            <person name="Green E.D."/>
            <person name="Haussler D."/>
            <person name="Siepel A."/>
            <person name="Goldman N."/>
            <person name="Pollard K.S."/>
            <person name="Pedersen J.S."/>
            <person name="Lander E.S."/>
            <person name="Kellis M."/>
        </authorList>
    </citation>
    <scope>NUCLEOTIDE SEQUENCE [LARGE SCALE GENOMIC DNA]</scope>
    <source>
        <strain evidence="4 5">Thorbecke inbred</strain>
    </source>
</reference>
<feature type="domain" description="Reverse transcriptase" evidence="3">
    <location>
        <begin position="93"/>
        <end position="368"/>
    </location>
</feature>
<dbReference type="EC" id="2.7.7.49" evidence="1"/>
<dbReference type="GO" id="GO:0003964">
    <property type="term" value="F:RNA-directed DNA polymerase activity"/>
    <property type="evidence" value="ECO:0007669"/>
    <property type="project" value="UniProtKB-EC"/>
</dbReference>
<dbReference type="Bgee" id="ENSOCUG00000034584">
    <property type="expression patterns" value="Expressed in uterus"/>
</dbReference>
<dbReference type="Pfam" id="PF00078">
    <property type="entry name" value="RVT_1"/>
    <property type="match status" value="1"/>
</dbReference>
<reference evidence="4" key="3">
    <citation type="submission" date="2025-09" db="UniProtKB">
        <authorList>
            <consortium name="Ensembl"/>
        </authorList>
    </citation>
    <scope>IDENTIFICATION</scope>
    <source>
        <strain evidence="4">Thorbecke</strain>
    </source>
</reference>
<dbReference type="InterPro" id="IPR000477">
    <property type="entry name" value="RT_dom"/>
</dbReference>
<sequence length="371" mass="41565">MWAAELGLAEEDYKGGERRHAPGTSKGNTCAAPKRAGRRCAAPLRKWGMWQGEPPFHGGGRDSSQPGKNQQQTRGGPSRRKNSAGSCVVPPRRGGATGILPNSFYEASITLIPKPEKDAALKENYRPISLMNIDAKILNKILAIRIQQHIRKIIHPDQVGFIPGMQGWFNIRKSINVIHHINRLQKKNHMIISIDAERAFDKIQHPFMMKTLTKLGIEGTFLNIIKAIYKKPTASILLNGEKLEAFPLKSGTRQGCPLSPLLFNIVLEVLARAIRQEKEIKGIQMKKEEVKLSLFADDMIMYLEDPKNSTKRLLELIEEFGKVAGYKINAQKSTAFVYTSNAMTEKELLRSIPFTIATKTIKYLGINLTKD</sequence>
<dbReference type="Proteomes" id="UP000001811">
    <property type="component" value="Chromosome 7"/>
</dbReference>
<dbReference type="CDD" id="cd01650">
    <property type="entry name" value="RT_nLTR_like"/>
    <property type="match status" value="1"/>
</dbReference>
<reference evidence="4" key="2">
    <citation type="submission" date="2025-08" db="UniProtKB">
        <authorList>
            <consortium name="Ensembl"/>
        </authorList>
    </citation>
    <scope>IDENTIFICATION</scope>
    <source>
        <strain evidence="4">Thorbecke</strain>
    </source>
</reference>
<accession>A0A5F9CL33</accession>
<evidence type="ECO:0000256" key="2">
    <source>
        <dbReference type="SAM" id="MobiDB-lite"/>
    </source>
</evidence>
<feature type="compositionally biased region" description="Basic and acidic residues" evidence="2">
    <location>
        <begin position="11"/>
        <end position="20"/>
    </location>
</feature>
<dbReference type="InterPro" id="IPR043502">
    <property type="entry name" value="DNA/RNA_pol_sf"/>
</dbReference>
<protein>
    <recommendedName>
        <fullName evidence="1">RNA-directed DNA polymerase</fullName>
        <ecNumber evidence="1">2.7.7.49</ecNumber>
    </recommendedName>
</protein>
<organism evidence="4 5">
    <name type="scientific">Oryctolagus cuniculus</name>
    <name type="common">Rabbit</name>
    <dbReference type="NCBI Taxonomy" id="9986"/>
    <lineage>
        <taxon>Eukaryota</taxon>
        <taxon>Metazoa</taxon>
        <taxon>Chordata</taxon>
        <taxon>Craniata</taxon>
        <taxon>Vertebrata</taxon>
        <taxon>Euteleostomi</taxon>
        <taxon>Mammalia</taxon>
        <taxon>Eutheria</taxon>
        <taxon>Euarchontoglires</taxon>
        <taxon>Glires</taxon>
        <taxon>Lagomorpha</taxon>
        <taxon>Leporidae</taxon>
        <taxon>Oryctolagus</taxon>
    </lineage>
</organism>
<evidence type="ECO:0000313" key="4">
    <source>
        <dbReference type="Ensembl" id="ENSOCUP00000034402.1"/>
    </source>
</evidence>
<evidence type="ECO:0000256" key="1">
    <source>
        <dbReference type="ARBA" id="ARBA00012493"/>
    </source>
</evidence>
<evidence type="ECO:0000259" key="3">
    <source>
        <dbReference type="PROSITE" id="PS50878"/>
    </source>
</evidence>
<dbReference type="EMBL" id="AAGW02038520">
    <property type="status" value="NOT_ANNOTATED_CDS"/>
    <property type="molecule type" value="Genomic_DNA"/>
</dbReference>
<dbReference type="Ensembl" id="ENSOCUT00000035038.1">
    <property type="protein sequence ID" value="ENSOCUP00000034402.1"/>
    <property type="gene ID" value="ENSOCUG00000034584.1"/>
</dbReference>
<evidence type="ECO:0000313" key="5">
    <source>
        <dbReference type="Proteomes" id="UP000001811"/>
    </source>
</evidence>
<dbReference type="PANTHER" id="PTHR19446">
    <property type="entry name" value="REVERSE TRANSCRIPTASES"/>
    <property type="match status" value="1"/>
</dbReference>
<name>A0A5F9CL33_RABIT</name>
<feature type="compositionally biased region" description="Polar residues" evidence="2">
    <location>
        <begin position="62"/>
        <end position="75"/>
    </location>
</feature>